<dbReference type="OrthoDB" id="396512at2"/>
<organism evidence="2 3">
    <name type="scientific">Brachybacterium nesterenkovii</name>
    <dbReference type="NCBI Taxonomy" id="47847"/>
    <lineage>
        <taxon>Bacteria</taxon>
        <taxon>Bacillati</taxon>
        <taxon>Actinomycetota</taxon>
        <taxon>Actinomycetes</taxon>
        <taxon>Micrococcales</taxon>
        <taxon>Dermabacteraceae</taxon>
        <taxon>Brachybacterium</taxon>
    </lineage>
</organism>
<proteinExistence type="predicted"/>
<evidence type="ECO:0000313" key="2">
    <source>
        <dbReference type="EMBL" id="SLM88492.1"/>
    </source>
</evidence>
<dbReference type="Proteomes" id="UP000195981">
    <property type="component" value="Unassembled WGS sequence"/>
</dbReference>
<reference evidence="2 3" key="1">
    <citation type="submission" date="2017-02" db="EMBL/GenBank/DDBJ databases">
        <authorList>
            <person name="Peterson S.W."/>
        </authorList>
    </citation>
    <scope>NUCLEOTIDE SEQUENCE [LARGE SCALE GENOMIC DNA]</scope>
    <source>
        <strain evidence="2 3">CIP104813</strain>
    </source>
</reference>
<protein>
    <submittedName>
        <fullName evidence="2">Glycosyl transferase, family 2</fullName>
    </submittedName>
</protein>
<evidence type="ECO:0000313" key="3">
    <source>
        <dbReference type="Proteomes" id="UP000195981"/>
    </source>
</evidence>
<dbReference type="InterPro" id="IPR050834">
    <property type="entry name" value="Glycosyltransf_2"/>
</dbReference>
<feature type="domain" description="Glycosyltransferase 2-like" evidence="1">
    <location>
        <begin position="6"/>
        <end position="173"/>
    </location>
</feature>
<dbReference type="PANTHER" id="PTHR43685">
    <property type="entry name" value="GLYCOSYLTRANSFERASE"/>
    <property type="match status" value="1"/>
</dbReference>
<accession>A0A1X6WTT3</accession>
<dbReference type="Pfam" id="PF00535">
    <property type="entry name" value="Glycos_transf_2"/>
    <property type="match status" value="1"/>
</dbReference>
<name>A0A1X6WTT3_9MICO</name>
<dbReference type="AlphaFoldDB" id="A0A1X6WTT3"/>
<dbReference type="InterPro" id="IPR001173">
    <property type="entry name" value="Glyco_trans_2-like"/>
</dbReference>
<dbReference type="SUPFAM" id="SSF53448">
    <property type="entry name" value="Nucleotide-diphospho-sugar transferases"/>
    <property type="match status" value="1"/>
</dbReference>
<evidence type="ECO:0000259" key="1">
    <source>
        <dbReference type="Pfam" id="PF00535"/>
    </source>
</evidence>
<dbReference type="EMBL" id="FWFG01000016">
    <property type="protein sequence ID" value="SLM88492.1"/>
    <property type="molecule type" value="Genomic_DNA"/>
</dbReference>
<sequence length="281" mass="30213">MSPRVSVVIPSYNNGAYLGATLDSVLEQDYDDFEVVIADHSSADDTAAVIERYAGHPRLRVLDATPPGGGALRNWTRVAEAAEGDLIKLLPGDDVLCSGALREQAAAFEDGVTFVASRRQMIDANDREFLSPMGLGGLAGRADGAEGIRRTVRGGGNIFGEPGNVMMRRADLEAAGWWDATEPFLIDVASYVRVLRRGDLVALPQVHSRFRISASQWSVRLTNEQAAQGAAFVRRMRRDLPGVVSSGDVRRGVLMAKTGAWKRRAAYAVLARRMGSAASGA</sequence>
<gene>
    <name evidence="2" type="ORF">FM110_01865</name>
</gene>
<keyword evidence="3" id="KW-1185">Reference proteome</keyword>
<dbReference type="PANTHER" id="PTHR43685:SF2">
    <property type="entry name" value="GLYCOSYLTRANSFERASE 2-LIKE DOMAIN-CONTAINING PROTEIN"/>
    <property type="match status" value="1"/>
</dbReference>
<dbReference type="RefSeq" id="WP_087102132.1">
    <property type="nucleotide sequence ID" value="NZ_FWFG01000016.1"/>
</dbReference>
<dbReference type="Gene3D" id="3.90.550.10">
    <property type="entry name" value="Spore Coat Polysaccharide Biosynthesis Protein SpsA, Chain A"/>
    <property type="match status" value="1"/>
</dbReference>
<keyword evidence="2" id="KW-0808">Transferase</keyword>
<dbReference type="GO" id="GO:0016740">
    <property type="term" value="F:transferase activity"/>
    <property type="evidence" value="ECO:0007669"/>
    <property type="project" value="UniProtKB-KW"/>
</dbReference>
<dbReference type="InterPro" id="IPR029044">
    <property type="entry name" value="Nucleotide-diphossugar_trans"/>
</dbReference>
<dbReference type="CDD" id="cd00761">
    <property type="entry name" value="Glyco_tranf_GTA_type"/>
    <property type="match status" value="1"/>
</dbReference>